<evidence type="ECO:0008006" key="4">
    <source>
        <dbReference type="Google" id="ProtNLM"/>
    </source>
</evidence>
<comment type="caution">
    <text evidence="2">The sequence shown here is derived from an EMBL/GenBank/DDBJ whole genome shotgun (WGS) entry which is preliminary data.</text>
</comment>
<evidence type="ECO:0000313" key="3">
    <source>
        <dbReference type="Proteomes" id="UP000228503"/>
    </source>
</evidence>
<name>A0A2M7U1W5_9BACT</name>
<evidence type="ECO:0000256" key="1">
    <source>
        <dbReference type="ARBA" id="ARBA00008889"/>
    </source>
</evidence>
<dbReference type="Gene3D" id="6.10.250.290">
    <property type="match status" value="1"/>
</dbReference>
<dbReference type="InterPro" id="IPR043141">
    <property type="entry name" value="Ribosomal_uL10-like_sf"/>
</dbReference>
<evidence type="ECO:0000313" key="2">
    <source>
        <dbReference type="EMBL" id="PIZ64090.1"/>
    </source>
</evidence>
<proteinExistence type="inferred from homology"/>
<dbReference type="InterPro" id="IPR047865">
    <property type="entry name" value="Ribosomal_uL10_bac_type"/>
</dbReference>
<protein>
    <recommendedName>
        <fullName evidence="4">50S ribosomal protein L10</fullName>
    </recommendedName>
</protein>
<dbReference type="Proteomes" id="UP000228503">
    <property type="component" value="Unassembled WGS sequence"/>
</dbReference>
<reference evidence="3" key="1">
    <citation type="submission" date="2017-09" db="EMBL/GenBank/DDBJ databases">
        <title>Depth-based differentiation of microbial function through sediment-hosted aquifers and enrichment of novel symbionts in the deep terrestrial subsurface.</title>
        <authorList>
            <person name="Probst A.J."/>
            <person name="Ladd B."/>
            <person name="Jarett J.K."/>
            <person name="Geller-Mcgrath D.E."/>
            <person name="Sieber C.M.K."/>
            <person name="Emerson J.B."/>
            <person name="Anantharaman K."/>
            <person name="Thomas B.C."/>
            <person name="Malmstrom R."/>
            <person name="Stieglmeier M."/>
            <person name="Klingl A."/>
            <person name="Woyke T."/>
            <person name="Ryan C.M."/>
            <person name="Banfield J.F."/>
        </authorList>
    </citation>
    <scope>NUCLEOTIDE SEQUENCE [LARGE SCALE GENOMIC DNA]</scope>
</reference>
<organism evidence="2 3">
    <name type="scientific">Candidatus Roizmanbacteria bacterium CG_4_10_14_0_2_um_filter_39_13</name>
    <dbReference type="NCBI Taxonomy" id="1974825"/>
    <lineage>
        <taxon>Bacteria</taxon>
        <taxon>Candidatus Roizmaniibacteriota</taxon>
    </lineage>
</organism>
<sequence length="113" mass="12952">QSSDSFKKIREESFPLQNKSALLTFAEDWMNGLKKYQEFSKGNEHLLFKLGLIEKVPYNQEGLTKLSLLPSKEELMGMFIGTIKNPMARTTRSLKSPLQKLVFVLSQRSQQAN</sequence>
<comment type="similarity">
    <text evidence="1">Belongs to the universal ribosomal protein uL10 family.</text>
</comment>
<gene>
    <name evidence="2" type="ORF">COY16_00215</name>
</gene>
<dbReference type="PANTHER" id="PTHR11560">
    <property type="entry name" value="39S RIBOSOMAL PROTEIN L10, MITOCHONDRIAL"/>
    <property type="match status" value="1"/>
</dbReference>
<dbReference type="AlphaFoldDB" id="A0A2M7U1W5"/>
<dbReference type="Gene3D" id="3.30.70.1730">
    <property type="match status" value="1"/>
</dbReference>
<feature type="non-terminal residue" evidence="2">
    <location>
        <position position="1"/>
    </location>
</feature>
<dbReference type="SUPFAM" id="SSF160369">
    <property type="entry name" value="Ribosomal protein L10-like"/>
    <property type="match status" value="1"/>
</dbReference>
<accession>A0A2M7U1W5</accession>
<dbReference type="EMBL" id="PFOB01000002">
    <property type="protein sequence ID" value="PIZ64090.1"/>
    <property type="molecule type" value="Genomic_DNA"/>
</dbReference>